<reference evidence="4" key="2">
    <citation type="submission" date="2021-04" db="EMBL/GenBank/DDBJ databases">
        <authorList>
            <person name="Gilroy R."/>
        </authorList>
    </citation>
    <scope>NUCLEOTIDE SEQUENCE</scope>
    <source>
        <strain evidence="4">CHK169-2315</strain>
    </source>
</reference>
<keyword evidence="3" id="KW-0067">ATP-binding</keyword>
<keyword evidence="1" id="KW-0547">Nucleotide-binding</keyword>
<name>A0A9D1TLJ3_9BACI</name>
<dbReference type="Proteomes" id="UP000823937">
    <property type="component" value="Unassembled WGS sequence"/>
</dbReference>
<proteinExistence type="predicted"/>
<dbReference type="AlphaFoldDB" id="A0A9D1TLJ3"/>
<dbReference type="SUPFAM" id="SSF52540">
    <property type="entry name" value="P-loop containing nucleoside triphosphate hydrolases"/>
    <property type="match status" value="1"/>
</dbReference>
<organism evidence="4 5">
    <name type="scientific">Candidatus Pseudogracilibacillus intestinigallinarum</name>
    <dbReference type="NCBI Taxonomy" id="2838742"/>
    <lineage>
        <taxon>Bacteria</taxon>
        <taxon>Bacillati</taxon>
        <taxon>Bacillota</taxon>
        <taxon>Bacilli</taxon>
        <taxon>Bacillales</taxon>
        <taxon>Bacillaceae</taxon>
        <taxon>Pseudogracilibacillus</taxon>
    </lineage>
</organism>
<sequence>VEDQAAGRAHRFGQKNVVQVIRLIAEGTIEEKIYELQQRKRELIGQVIQPGESMLSTLSEEDIKQLLNI</sequence>
<keyword evidence="4" id="KW-0347">Helicase</keyword>
<dbReference type="EMBL" id="DXHX01000174">
    <property type="protein sequence ID" value="HIV75868.1"/>
    <property type="molecule type" value="Genomic_DNA"/>
</dbReference>
<dbReference type="GO" id="GO:0016787">
    <property type="term" value="F:hydrolase activity"/>
    <property type="evidence" value="ECO:0007669"/>
    <property type="project" value="UniProtKB-KW"/>
</dbReference>
<evidence type="ECO:0000256" key="1">
    <source>
        <dbReference type="ARBA" id="ARBA00022741"/>
    </source>
</evidence>
<gene>
    <name evidence="4" type="ORF">H9895_12395</name>
</gene>
<dbReference type="PANTHER" id="PTHR45626:SF22">
    <property type="entry name" value="DNA REPAIR PROTEIN RAD5"/>
    <property type="match status" value="1"/>
</dbReference>
<dbReference type="GO" id="GO:0006281">
    <property type="term" value="P:DNA repair"/>
    <property type="evidence" value="ECO:0007669"/>
    <property type="project" value="TreeGrafter"/>
</dbReference>
<comment type="caution">
    <text evidence="4">The sequence shown here is derived from an EMBL/GenBank/DDBJ whole genome shotgun (WGS) entry which is preliminary data.</text>
</comment>
<protein>
    <submittedName>
        <fullName evidence="4">DEAD/DEAH box helicase</fullName>
    </submittedName>
</protein>
<dbReference type="GO" id="GO:0008094">
    <property type="term" value="F:ATP-dependent activity, acting on DNA"/>
    <property type="evidence" value="ECO:0007669"/>
    <property type="project" value="TreeGrafter"/>
</dbReference>
<dbReference type="PANTHER" id="PTHR45626">
    <property type="entry name" value="TRANSCRIPTION TERMINATION FACTOR 2-RELATED"/>
    <property type="match status" value="1"/>
</dbReference>
<evidence type="ECO:0000256" key="3">
    <source>
        <dbReference type="ARBA" id="ARBA00022840"/>
    </source>
</evidence>
<evidence type="ECO:0000256" key="2">
    <source>
        <dbReference type="ARBA" id="ARBA00022801"/>
    </source>
</evidence>
<evidence type="ECO:0000313" key="5">
    <source>
        <dbReference type="Proteomes" id="UP000823937"/>
    </source>
</evidence>
<evidence type="ECO:0000313" key="4">
    <source>
        <dbReference type="EMBL" id="HIV75868.1"/>
    </source>
</evidence>
<feature type="non-terminal residue" evidence="4">
    <location>
        <position position="1"/>
    </location>
</feature>
<dbReference type="Gene3D" id="3.40.50.300">
    <property type="entry name" value="P-loop containing nucleotide triphosphate hydrolases"/>
    <property type="match status" value="1"/>
</dbReference>
<accession>A0A9D1TLJ3</accession>
<keyword evidence="2" id="KW-0378">Hydrolase</keyword>
<reference evidence="4" key="1">
    <citation type="journal article" date="2021" name="PeerJ">
        <title>Extensive microbial diversity within the chicken gut microbiome revealed by metagenomics and culture.</title>
        <authorList>
            <person name="Gilroy R."/>
            <person name="Ravi A."/>
            <person name="Getino M."/>
            <person name="Pursley I."/>
            <person name="Horton D.L."/>
            <person name="Alikhan N.F."/>
            <person name="Baker D."/>
            <person name="Gharbi K."/>
            <person name="Hall N."/>
            <person name="Watson M."/>
            <person name="Adriaenssens E.M."/>
            <person name="Foster-Nyarko E."/>
            <person name="Jarju S."/>
            <person name="Secka A."/>
            <person name="Antonio M."/>
            <person name="Oren A."/>
            <person name="Chaudhuri R.R."/>
            <person name="La Ragione R."/>
            <person name="Hildebrand F."/>
            <person name="Pallen M.J."/>
        </authorList>
    </citation>
    <scope>NUCLEOTIDE SEQUENCE</scope>
    <source>
        <strain evidence="4">CHK169-2315</strain>
    </source>
</reference>
<dbReference type="GO" id="GO:0005524">
    <property type="term" value="F:ATP binding"/>
    <property type="evidence" value="ECO:0007669"/>
    <property type="project" value="UniProtKB-KW"/>
</dbReference>
<dbReference type="InterPro" id="IPR027417">
    <property type="entry name" value="P-loop_NTPase"/>
</dbReference>
<dbReference type="InterPro" id="IPR050628">
    <property type="entry name" value="SNF2_RAD54_helicase_TF"/>
</dbReference>
<dbReference type="GO" id="GO:0004386">
    <property type="term" value="F:helicase activity"/>
    <property type="evidence" value="ECO:0007669"/>
    <property type="project" value="UniProtKB-KW"/>
</dbReference>